<reference evidence="2 3" key="1">
    <citation type="journal article" date="2021" name="Int. J. Syst. Evol. Microbiol.">
        <title>Novosphingobium decolorationis sp. nov., an aniline blue-decolourizing bacterium isolated from East Pacific sediment.</title>
        <authorList>
            <person name="Chen X."/>
            <person name="Dong B."/>
            <person name="Chen T."/>
            <person name="Ren N."/>
            <person name="Wang J."/>
            <person name="Xu Y."/>
            <person name="Yang J."/>
            <person name="Zhu S."/>
            <person name="Chen J."/>
        </authorList>
    </citation>
    <scope>NUCLEOTIDE SEQUENCE [LARGE SCALE GENOMIC DNA]</scope>
    <source>
        <strain evidence="2 3">502str22</strain>
    </source>
</reference>
<keyword evidence="3" id="KW-1185">Reference proteome</keyword>
<dbReference type="Pfam" id="PF07238">
    <property type="entry name" value="PilZ"/>
    <property type="match status" value="1"/>
</dbReference>
<feature type="domain" description="PilZ" evidence="1">
    <location>
        <begin position="33"/>
        <end position="110"/>
    </location>
</feature>
<accession>A0ABX8E7Y5</accession>
<proteinExistence type="predicted"/>
<dbReference type="InterPro" id="IPR009875">
    <property type="entry name" value="PilZ_domain"/>
</dbReference>
<evidence type="ECO:0000313" key="2">
    <source>
        <dbReference type="EMBL" id="QVM85164.1"/>
    </source>
</evidence>
<evidence type="ECO:0000313" key="3">
    <source>
        <dbReference type="Proteomes" id="UP000677126"/>
    </source>
</evidence>
<name>A0ABX8E7Y5_9SPHN</name>
<protein>
    <recommendedName>
        <fullName evidence="1">PilZ domain-containing protein</fullName>
    </recommendedName>
</protein>
<organism evidence="2 3">
    <name type="scientific">Novosphingobium decolorationis</name>
    <dbReference type="NCBI Taxonomy" id="2698673"/>
    <lineage>
        <taxon>Bacteria</taxon>
        <taxon>Pseudomonadati</taxon>
        <taxon>Pseudomonadota</taxon>
        <taxon>Alphaproteobacteria</taxon>
        <taxon>Sphingomonadales</taxon>
        <taxon>Sphingomonadaceae</taxon>
        <taxon>Novosphingobium</taxon>
    </lineage>
</organism>
<dbReference type="RefSeq" id="WP_213500823.1">
    <property type="nucleotide sequence ID" value="NZ_CP054856.1"/>
</dbReference>
<gene>
    <name evidence="2" type="ORF">HT578_16995</name>
</gene>
<sequence length="152" mass="16346">MLDRDAGIAETQLTPEAGAMKARGGRMARVTRAPRHRTLMRAVMTLPGLDGTPVMIRNVSEQGMCLASKDLLPCCGEVIELDLAGTFGLKGEVRWVEGREFGVHLSAPLDLHGIGLANQRRNGNMAGTLGGQVENRLLRTAHQVESAPLYAC</sequence>
<dbReference type="Proteomes" id="UP000677126">
    <property type="component" value="Chromosome"/>
</dbReference>
<evidence type="ECO:0000259" key="1">
    <source>
        <dbReference type="Pfam" id="PF07238"/>
    </source>
</evidence>
<dbReference type="EMBL" id="CP054856">
    <property type="protein sequence ID" value="QVM85164.1"/>
    <property type="molecule type" value="Genomic_DNA"/>
</dbReference>